<evidence type="ECO:0000313" key="2">
    <source>
        <dbReference type="EMBL" id="KAK2020451.1"/>
    </source>
</evidence>
<sequence>MGIPKFLQRLRDSSHHRNSNANNQDASDNRSDQTPTLLEASSPVARVSQNSLTLPQRTSHPGSRPLQATKSPVPSMRRASSPTARPITPLSQITPLSSKHAPSLWNRAYEGLRDENAQLVDRYEKLLSTELGEHVLLHHRTRLRRAIAWIISETKSIPTLTSVRVSSRQSRTGAFSERTRSRSHILFLAMTLFSRTRSRKLVDSSRL</sequence>
<reference evidence="2" key="1">
    <citation type="submission" date="2021-06" db="EMBL/GenBank/DDBJ databases">
        <title>Comparative genomics, transcriptomics and evolutionary studies reveal genomic signatures of adaptation to plant cell wall in hemibiotrophic fungi.</title>
        <authorList>
            <consortium name="DOE Joint Genome Institute"/>
            <person name="Baroncelli R."/>
            <person name="Diaz J.F."/>
            <person name="Benocci T."/>
            <person name="Peng M."/>
            <person name="Battaglia E."/>
            <person name="Haridas S."/>
            <person name="Andreopoulos W."/>
            <person name="Labutti K."/>
            <person name="Pangilinan J."/>
            <person name="Floch G.L."/>
            <person name="Makela M.R."/>
            <person name="Henrissat B."/>
            <person name="Grigoriev I.V."/>
            <person name="Crouch J.A."/>
            <person name="De Vries R.P."/>
            <person name="Sukno S.A."/>
            <person name="Thon M.R."/>
        </authorList>
    </citation>
    <scope>NUCLEOTIDE SEQUENCE</scope>
    <source>
        <strain evidence="2">MAFF235873</strain>
    </source>
</reference>
<dbReference type="EMBL" id="MU843249">
    <property type="protein sequence ID" value="KAK2020451.1"/>
    <property type="molecule type" value="Genomic_DNA"/>
</dbReference>
<dbReference type="AlphaFoldDB" id="A0AAD9H298"/>
<dbReference type="Proteomes" id="UP001232148">
    <property type="component" value="Unassembled WGS sequence"/>
</dbReference>
<gene>
    <name evidence="2" type="ORF">LX32DRAFT_327124</name>
</gene>
<keyword evidence="3" id="KW-1185">Reference proteome</keyword>
<evidence type="ECO:0000256" key="1">
    <source>
        <dbReference type="SAM" id="MobiDB-lite"/>
    </source>
</evidence>
<comment type="caution">
    <text evidence="2">The sequence shown here is derived from an EMBL/GenBank/DDBJ whole genome shotgun (WGS) entry which is preliminary data.</text>
</comment>
<evidence type="ECO:0000313" key="3">
    <source>
        <dbReference type="Proteomes" id="UP001232148"/>
    </source>
</evidence>
<feature type="region of interest" description="Disordered" evidence="1">
    <location>
        <begin position="1"/>
        <end position="96"/>
    </location>
</feature>
<name>A0AAD9H298_9PEZI</name>
<accession>A0AAD9H298</accession>
<evidence type="ECO:0008006" key="4">
    <source>
        <dbReference type="Google" id="ProtNLM"/>
    </source>
</evidence>
<protein>
    <recommendedName>
        <fullName evidence="4">NWD NACHT-NTPase N-terminal domain-containing protein</fullName>
    </recommendedName>
</protein>
<feature type="compositionally biased region" description="Polar residues" evidence="1">
    <location>
        <begin position="47"/>
        <end position="96"/>
    </location>
</feature>
<organism evidence="2 3">
    <name type="scientific">Colletotrichum zoysiae</name>
    <dbReference type="NCBI Taxonomy" id="1216348"/>
    <lineage>
        <taxon>Eukaryota</taxon>
        <taxon>Fungi</taxon>
        <taxon>Dikarya</taxon>
        <taxon>Ascomycota</taxon>
        <taxon>Pezizomycotina</taxon>
        <taxon>Sordariomycetes</taxon>
        <taxon>Hypocreomycetidae</taxon>
        <taxon>Glomerellales</taxon>
        <taxon>Glomerellaceae</taxon>
        <taxon>Colletotrichum</taxon>
        <taxon>Colletotrichum graminicola species complex</taxon>
    </lineage>
</organism>
<proteinExistence type="predicted"/>